<sequence length="63" mass="6753">MQVIVGCSFCERDDGPSGALLMLDEGGYGDACAVQDTWVQNGGEGSRWRQKNASGAIFILNKE</sequence>
<reference evidence="2" key="1">
    <citation type="journal article" date="2019" name="Int. J. Syst. Evol. Microbiol.">
        <title>The Global Catalogue of Microorganisms (GCM) 10K type strain sequencing project: providing services to taxonomists for standard genome sequencing and annotation.</title>
        <authorList>
            <consortium name="The Broad Institute Genomics Platform"/>
            <consortium name="The Broad Institute Genome Sequencing Center for Infectious Disease"/>
            <person name="Wu L."/>
            <person name="Ma J."/>
        </authorList>
    </citation>
    <scope>NUCLEOTIDE SEQUENCE [LARGE SCALE GENOMIC DNA]</scope>
    <source>
        <strain evidence="2">NBRC 3250</strain>
    </source>
</reference>
<evidence type="ECO:0000313" key="1">
    <source>
        <dbReference type="EMBL" id="GLQ69553.1"/>
    </source>
</evidence>
<gene>
    <name evidence="1" type="ORF">GCM10007866_20060</name>
</gene>
<proteinExistence type="predicted"/>
<protein>
    <submittedName>
        <fullName evidence="1">Uncharacterized protein</fullName>
    </submittedName>
</protein>
<organism evidence="1 2">
    <name type="scientific">Gluconobacter albidus</name>
    <dbReference type="NCBI Taxonomy" id="318683"/>
    <lineage>
        <taxon>Bacteria</taxon>
        <taxon>Pseudomonadati</taxon>
        <taxon>Pseudomonadota</taxon>
        <taxon>Alphaproteobacteria</taxon>
        <taxon>Acetobacterales</taxon>
        <taxon>Acetobacteraceae</taxon>
        <taxon>Gluconobacter</taxon>
    </lineage>
</organism>
<accession>A0ABQ5X2A1</accession>
<keyword evidence="2" id="KW-1185">Reference proteome</keyword>
<name>A0ABQ5X2A1_9PROT</name>
<comment type="caution">
    <text evidence="1">The sequence shown here is derived from an EMBL/GenBank/DDBJ whole genome shotgun (WGS) entry which is preliminary data.</text>
</comment>
<evidence type="ECO:0000313" key="2">
    <source>
        <dbReference type="Proteomes" id="UP001156672"/>
    </source>
</evidence>
<dbReference type="Proteomes" id="UP001156672">
    <property type="component" value="Unassembled WGS sequence"/>
</dbReference>
<dbReference type="EMBL" id="BSNW01000040">
    <property type="protein sequence ID" value="GLQ69553.1"/>
    <property type="molecule type" value="Genomic_DNA"/>
</dbReference>